<accession>A0ABM7X3E9</accession>
<dbReference type="PROSITE" id="PS51449">
    <property type="entry name" value="MTTASE_N"/>
    <property type="match status" value="1"/>
</dbReference>
<evidence type="ECO:0000256" key="6">
    <source>
        <dbReference type="ARBA" id="ARBA00023004"/>
    </source>
</evidence>
<evidence type="ECO:0000256" key="8">
    <source>
        <dbReference type="SAM" id="MobiDB-lite"/>
    </source>
</evidence>
<dbReference type="EMBL" id="AP025591">
    <property type="protein sequence ID" value="BDG06331.1"/>
    <property type="molecule type" value="Genomic_DNA"/>
</dbReference>
<dbReference type="RefSeq" id="WP_248355812.1">
    <property type="nucleotide sequence ID" value="NZ_AP025591.1"/>
</dbReference>
<gene>
    <name evidence="11" type="primary">mtaB</name>
    <name evidence="11" type="ORF">AMOR_53270</name>
</gene>
<keyword evidence="7" id="KW-0411">Iron-sulfur</keyword>
<dbReference type="NCBIfam" id="TIGR00089">
    <property type="entry name" value="MiaB/RimO family radical SAM methylthiotransferase"/>
    <property type="match status" value="1"/>
</dbReference>
<dbReference type="InterPro" id="IPR023404">
    <property type="entry name" value="rSAM_horseshoe"/>
</dbReference>
<feature type="domain" description="MTTase N-terminal" evidence="9">
    <location>
        <begin position="27"/>
        <end position="138"/>
    </location>
</feature>
<evidence type="ECO:0000313" key="11">
    <source>
        <dbReference type="EMBL" id="BDG06331.1"/>
    </source>
</evidence>
<dbReference type="InterPro" id="IPR058240">
    <property type="entry name" value="rSAM_sf"/>
</dbReference>
<dbReference type="Gene3D" id="3.80.30.20">
    <property type="entry name" value="tm_1862 like domain"/>
    <property type="match status" value="1"/>
</dbReference>
<evidence type="ECO:0000259" key="9">
    <source>
        <dbReference type="PROSITE" id="PS51449"/>
    </source>
</evidence>
<evidence type="ECO:0000256" key="7">
    <source>
        <dbReference type="ARBA" id="ARBA00023014"/>
    </source>
</evidence>
<keyword evidence="4" id="KW-0949">S-adenosyl-L-methionine</keyword>
<name>A0ABM7X3E9_9BACT</name>
<organism evidence="11 12">
    <name type="scientific">Anaeromyxobacter oryzae</name>
    <dbReference type="NCBI Taxonomy" id="2918170"/>
    <lineage>
        <taxon>Bacteria</taxon>
        <taxon>Pseudomonadati</taxon>
        <taxon>Myxococcota</taxon>
        <taxon>Myxococcia</taxon>
        <taxon>Myxococcales</taxon>
        <taxon>Cystobacterineae</taxon>
        <taxon>Anaeromyxobacteraceae</taxon>
        <taxon>Anaeromyxobacter</taxon>
    </lineage>
</organism>
<dbReference type="InterPro" id="IPR013848">
    <property type="entry name" value="Methylthiotransferase_N"/>
</dbReference>
<protein>
    <submittedName>
        <fullName evidence="11">tRNA (N(6)-L-threonylcarbamoyladenosine(37)-C(2) )-methylthiotransferase MtaB</fullName>
    </submittedName>
</protein>
<dbReference type="InterPro" id="IPR005839">
    <property type="entry name" value="Methylthiotransferase"/>
</dbReference>
<keyword evidence="6" id="KW-0408">Iron</keyword>
<evidence type="ECO:0000256" key="3">
    <source>
        <dbReference type="ARBA" id="ARBA00022679"/>
    </source>
</evidence>
<evidence type="ECO:0000256" key="2">
    <source>
        <dbReference type="ARBA" id="ARBA00022485"/>
    </source>
</evidence>
<dbReference type="SFLD" id="SFLDS00029">
    <property type="entry name" value="Radical_SAM"/>
    <property type="match status" value="1"/>
</dbReference>
<feature type="domain" description="Radical SAM core" evidence="10">
    <location>
        <begin position="163"/>
        <end position="392"/>
    </location>
</feature>
<dbReference type="PANTHER" id="PTHR11918">
    <property type="entry name" value="RADICAL SAM PROTEINS"/>
    <property type="match status" value="1"/>
</dbReference>
<dbReference type="PROSITE" id="PS51918">
    <property type="entry name" value="RADICAL_SAM"/>
    <property type="match status" value="1"/>
</dbReference>
<keyword evidence="2" id="KW-0004">4Fe-4S</keyword>
<sequence length="463" mass="49084">MADGSSDGASPGAGPDGPAGGRARPAARVALVALGCRVNRADLDALAAGLPDGFEVAADGAPADFVVVNTCTITSDADSVARQAIRRAAREHPGARIVAAGCYAELCPEALSSLPGVEAVVGVRSQAVLGEVLVRLEAGARGKDALAAAVRRAPGWGPAPLDLPRHTRPFLKVQDGCDARCSYCVVPLARGGSRSLAFDEAVARLMALGTRHREVVLTGVHLGAYGRDLAPRRSLAELVREAVARGVGARLRLSSVEPLEFPVELVLDPVAGRALCEHFHLPVQSGSPRVLHAMRRPYRPEQFDRTVRDLAALVPGACLGTDVMVGFPGETDADHRATVELLEALPLAYLHVFPFSPRLGTPAAGMKDRVPRAVQRDRARELLALSDRKWRAFVAGQAGRELEVVVERVEGGLARGTSRQYVTVRWPAAAERRGDVARVRIEASDRTECFGVRAGAFTSRLPP</sequence>
<dbReference type="Proteomes" id="UP001162891">
    <property type="component" value="Chromosome"/>
</dbReference>
<evidence type="ECO:0000259" key="10">
    <source>
        <dbReference type="PROSITE" id="PS51918"/>
    </source>
</evidence>
<keyword evidence="12" id="KW-1185">Reference proteome</keyword>
<reference evidence="12" key="1">
    <citation type="journal article" date="2022" name="Int. J. Syst. Evol. Microbiol.">
        <title>Anaeromyxobacter oryzae sp. nov., Anaeromyxobacter diazotrophicus sp. nov. and Anaeromyxobacter paludicola sp. nov., isolated from paddy soils.</title>
        <authorList>
            <person name="Itoh H."/>
            <person name="Xu Z."/>
            <person name="Mise K."/>
            <person name="Masuda Y."/>
            <person name="Ushijima N."/>
            <person name="Hayakawa C."/>
            <person name="Shiratori Y."/>
            <person name="Senoo K."/>
        </authorList>
    </citation>
    <scope>NUCLEOTIDE SEQUENCE [LARGE SCALE GENOMIC DNA]</scope>
    <source>
        <strain evidence="12">Red232</strain>
    </source>
</reference>
<dbReference type="CDD" id="cd01335">
    <property type="entry name" value="Radical_SAM"/>
    <property type="match status" value="1"/>
</dbReference>
<dbReference type="InterPro" id="IPR006638">
    <property type="entry name" value="Elp3/MiaA/NifB-like_rSAM"/>
</dbReference>
<feature type="compositionally biased region" description="Low complexity" evidence="8">
    <location>
        <begin position="1"/>
        <end position="13"/>
    </location>
</feature>
<dbReference type="SUPFAM" id="SSF102114">
    <property type="entry name" value="Radical SAM enzymes"/>
    <property type="match status" value="1"/>
</dbReference>
<comment type="cofactor">
    <cofactor evidence="1">
        <name>[4Fe-4S] cluster</name>
        <dbReference type="ChEBI" id="CHEBI:49883"/>
    </cofactor>
</comment>
<dbReference type="InterPro" id="IPR007197">
    <property type="entry name" value="rSAM"/>
</dbReference>
<evidence type="ECO:0000256" key="1">
    <source>
        <dbReference type="ARBA" id="ARBA00001966"/>
    </source>
</evidence>
<dbReference type="SFLD" id="SFLDG01082">
    <property type="entry name" value="B12-binding_domain_containing"/>
    <property type="match status" value="1"/>
</dbReference>
<dbReference type="SMART" id="SM00729">
    <property type="entry name" value="Elp3"/>
    <property type="match status" value="1"/>
</dbReference>
<evidence type="ECO:0000313" key="12">
    <source>
        <dbReference type="Proteomes" id="UP001162891"/>
    </source>
</evidence>
<dbReference type="InterPro" id="IPR038135">
    <property type="entry name" value="Methylthiotransferase_N_sf"/>
</dbReference>
<keyword evidence="3" id="KW-0808">Transferase</keyword>
<keyword evidence="5" id="KW-0479">Metal-binding</keyword>
<dbReference type="PANTHER" id="PTHR11918:SF45">
    <property type="entry name" value="THREONYLCARBAMOYLADENOSINE TRNA METHYLTHIOTRANSFERASE"/>
    <property type="match status" value="1"/>
</dbReference>
<evidence type="ECO:0000256" key="4">
    <source>
        <dbReference type="ARBA" id="ARBA00022691"/>
    </source>
</evidence>
<dbReference type="PROSITE" id="PS01278">
    <property type="entry name" value="MTTASE_RADICAL"/>
    <property type="match status" value="1"/>
</dbReference>
<evidence type="ECO:0000256" key="5">
    <source>
        <dbReference type="ARBA" id="ARBA00022723"/>
    </source>
</evidence>
<dbReference type="Gene3D" id="3.40.50.12160">
    <property type="entry name" value="Methylthiotransferase, N-terminal domain"/>
    <property type="match status" value="1"/>
</dbReference>
<dbReference type="Pfam" id="PF00919">
    <property type="entry name" value="UPF0004"/>
    <property type="match status" value="1"/>
</dbReference>
<dbReference type="InterPro" id="IPR020612">
    <property type="entry name" value="Methylthiotransferase_CS"/>
</dbReference>
<proteinExistence type="predicted"/>
<feature type="region of interest" description="Disordered" evidence="8">
    <location>
        <begin position="1"/>
        <end position="21"/>
    </location>
</feature>
<dbReference type="Pfam" id="PF04055">
    <property type="entry name" value="Radical_SAM"/>
    <property type="match status" value="1"/>
</dbReference>